<dbReference type="EMBL" id="CAJPVJ010022195">
    <property type="protein sequence ID" value="CAG2178170.1"/>
    <property type="molecule type" value="Genomic_DNA"/>
</dbReference>
<evidence type="ECO:0008006" key="4">
    <source>
        <dbReference type="Google" id="ProtNLM"/>
    </source>
</evidence>
<feature type="non-terminal residue" evidence="2">
    <location>
        <position position="86"/>
    </location>
</feature>
<dbReference type="EMBL" id="OC937020">
    <property type="protein sequence ID" value="CAD7661034.1"/>
    <property type="molecule type" value="Genomic_DNA"/>
</dbReference>
<dbReference type="Proteomes" id="UP000728032">
    <property type="component" value="Unassembled WGS sequence"/>
</dbReference>
<reference evidence="2" key="1">
    <citation type="submission" date="2020-11" db="EMBL/GenBank/DDBJ databases">
        <authorList>
            <person name="Tran Van P."/>
        </authorList>
    </citation>
    <scope>NUCLEOTIDE SEQUENCE</scope>
</reference>
<name>A0A7R9MKN1_9ACAR</name>
<gene>
    <name evidence="2" type="ORF">ONB1V03_LOCUS17596</name>
</gene>
<evidence type="ECO:0000313" key="3">
    <source>
        <dbReference type="Proteomes" id="UP000728032"/>
    </source>
</evidence>
<dbReference type="PANTHER" id="PTHR43157">
    <property type="entry name" value="PHOSPHATIDYLINOSITOL-GLYCAN BIOSYNTHESIS CLASS F PROTEIN-RELATED"/>
    <property type="match status" value="1"/>
</dbReference>
<protein>
    <recommendedName>
        <fullName evidence="4">Short-chain dehydrogenase</fullName>
    </recommendedName>
</protein>
<accession>A0A7R9MKN1</accession>
<dbReference type="PANTHER" id="PTHR43157:SF31">
    <property type="entry name" value="PHOSPHATIDYLINOSITOL-GLYCAN BIOSYNTHESIS CLASS F PROTEIN"/>
    <property type="match status" value="1"/>
</dbReference>
<keyword evidence="3" id="KW-1185">Reference proteome</keyword>
<keyword evidence="1" id="KW-0560">Oxidoreductase</keyword>
<dbReference type="Gene3D" id="3.40.50.720">
    <property type="entry name" value="NAD(P)-binding Rossmann-like Domain"/>
    <property type="match status" value="1"/>
</dbReference>
<dbReference type="InterPro" id="IPR036291">
    <property type="entry name" value="NAD(P)-bd_dom_sf"/>
</dbReference>
<dbReference type="AlphaFoldDB" id="A0A7R9MKN1"/>
<organism evidence="2">
    <name type="scientific">Oppiella nova</name>
    <dbReference type="NCBI Taxonomy" id="334625"/>
    <lineage>
        <taxon>Eukaryota</taxon>
        <taxon>Metazoa</taxon>
        <taxon>Ecdysozoa</taxon>
        <taxon>Arthropoda</taxon>
        <taxon>Chelicerata</taxon>
        <taxon>Arachnida</taxon>
        <taxon>Acari</taxon>
        <taxon>Acariformes</taxon>
        <taxon>Sarcoptiformes</taxon>
        <taxon>Oribatida</taxon>
        <taxon>Brachypylina</taxon>
        <taxon>Oppioidea</taxon>
        <taxon>Oppiidae</taxon>
        <taxon>Oppiella</taxon>
    </lineage>
</organism>
<dbReference type="OrthoDB" id="191139at2759"/>
<dbReference type="SUPFAM" id="SSF51735">
    <property type="entry name" value="NAD(P)-binding Rossmann-fold domains"/>
    <property type="match status" value="1"/>
</dbReference>
<evidence type="ECO:0000256" key="1">
    <source>
        <dbReference type="ARBA" id="ARBA00023002"/>
    </source>
</evidence>
<dbReference type="GO" id="GO:0016491">
    <property type="term" value="F:oxidoreductase activity"/>
    <property type="evidence" value="ECO:0007669"/>
    <property type="project" value="UniProtKB-KW"/>
</dbReference>
<evidence type="ECO:0000313" key="2">
    <source>
        <dbReference type="EMBL" id="CAD7661034.1"/>
    </source>
</evidence>
<proteinExistence type="predicted"/>
<sequence>RIIIGSRNTVTNERAVSELKRRNPGTDVTALALDLASLESVREFAKRVAEIEPIVDVLINNGAARPYADPYTQFRTNYLVIRAIFY</sequence>